<dbReference type="Gene3D" id="3.60.15.10">
    <property type="entry name" value="Ribonuclease Z/Hydroxyacylglutathione hydrolase-like"/>
    <property type="match status" value="1"/>
</dbReference>
<dbReference type="InterPro" id="IPR001279">
    <property type="entry name" value="Metallo-B-lactamas"/>
</dbReference>
<gene>
    <name evidence="2" type="ORF">R0135_12810</name>
</gene>
<proteinExistence type="predicted"/>
<dbReference type="EMBL" id="CP136864">
    <property type="protein sequence ID" value="WOJ92659.1"/>
    <property type="molecule type" value="Genomic_DNA"/>
</dbReference>
<dbReference type="InterPro" id="IPR036866">
    <property type="entry name" value="RibonucZ/Hydroxyglut_hydro"/>
</dbReference>
<evidence type="ECO:0000259" key="1">
    <source>
        <dbReference type="Pfam" id="PF12706"/>
    </source>
</evidence>
<organism evidence="2 3">
    <name type="scientific">Congregibacter variabilis</name>
    <dbReference type="NCBI Taxonomy" id="3081200"/>
    <lineage>
        <taxon>Bacteria</taxon>
        <taxon>Pseudomonadati</taxon>
        <taxon>Pseudomonadota</taxon>
        <taxon>Gammaproteobacteria</taxon>
        <taxon>Cellvibrionales</taxon>
        <taxon>Halieaceae</taxon>
        <taxon>Congregibacter</taxon>
    </lineage>
</organism>
<dbReference type="Pfam" id="PF12706">
    <property type="entry name" value="Lactamase_B_2"/>
    <property type="match status" value="1"/>
</dbReference>
<protein>
    <submittedName>
        <fullName evidence="2">MBL fold metallo-hydrolase</fullName>
    </submittedName>
</protein>
<evidence type="ECO:0000313" key="2">
    <source>
        <dbReference type="EMBL" id="WOJ92659.1"/>
    </source>
</evidence>
<evidence type="ECO:0000313" key="3">
    <source>
        <dbReference type="Proteomes" id="UP001626537"/>
    </source>
</evidence>
<dbReference type="RefSeq" id="WP_407347258.1">
    <property type="nucleotide sequence ID" value="NZ_CP136864.1"/>
</dbReference>
<name>A0ABZ0I206_9GAMM</name>
<sequence>MGELWDLTLAQFTGDQLRVPPSSIPVVPLMPESLTTPPQPGLRSVWIGHAGVLVEMDGLRFLVDPVFSERVSPVGFAGPKRFHPTPISLQALPPIDAVMISHDHYDHLDMQTIQHLSVKGTHFFVPLGVGAHLKEWGVPDGQIIDMQWWESRELGAITITSTPSRHYSGRDLFDYKETFWSSWSIVGLQHRVYYSGDTGFSDHFRQIGERFGPFDLNIIKVGAYGPGASWLDIHMTPEQAVEAHSALGGTRMLPVHWATFNMAHHDWDEPIIRTLESATEKQVNVVTPRIGELVTADQPFKSDRWWEEVR</sequence>
<dbReference type="PIRSF" id="PIRSF038896">
    <property type="entry name" value="NAPE-PLD"/>
    <property type="match status" value="1"/>
</dbReference>
<feature type="domain" description="Metallo-beta-lactamase" evidence="1">
    <location>
        <begin position="60"/>
        <end position="257"/>
    </location>
</feature>
<reference evidence="2 3" key="1">
    <citation type="submission" date="2023-10" db="EMBL/GenBank/DDBJ databases">
        <title>Two novel species belonging to the OM43/NOR5 clade.</title>
        <authorList>
            <person name="Park M."/>
        </authorList>
    </citation>
    <scope>NUCLEOTIDE SEQUENCE [LARGE SCALE GENOMIC DNA]</scope>
    <source>
        <strain evidence="2 3">IMCC43200</strain>
    </source>
</reference>
<dbReference type="PANTHER" id="PTHR15032">
    <property type="entry name" value="N-ACYL-PHOSPHATIDYLETHANOLAMINE-HYDROLYZING PHOSPHOLIPASE D"/>
    <property type="match status" value="1"/>
</dbReference>
<dbReference type="PANTHER" id="PTHR15032:SF4">
    <property type="entry name" value="N-ACYL-PHOSPHATIDYLETHANOLAMINE-HYDROLYZING PHOSPHOLIPASE D"/>
    <property type="match status" value="1"/>
</dbReference>
<dbReference type="Proteomes" id="UP001626537">
    <property type="component" value="Chromosome"/>
</dbReference>
<dbReference type="SUPFAM" id="SSF56281">
    <property type="entry name" value="Metallo-hydrolase/oxidoreductase"/>
    <property type="match status" value="1"/>
</dbReference>
<keyword evidence="3" id="KW-1185">Reference proteome</keyword>
<accession>A0ABZ0I206</accession>
<dbReference type="InterPro" id="IPR024884">
    <property type="entry name" value="NAPE-PLD"/>
</dbReference>